<proteinExistence type="predicted"/>
<sequence>MGAHIRLKKKRRRHRQRRGGTRRGDGAAKHRGRACARENQREVRRSAARCVHKKRQCHSRLWLLFSITPPPPYRPSISPSRIFFDPGAYTMEYSQQQHQQQPHRQSDLCAVDIHDDGGDAMACLVDAKCSTVSTASERDSLTAKLAALARLDPPLDPALDLDIVVRRVIEAPARG</sequence>
<evidence type="ECO:0000256" key="1">
    <source>
        <dbReference type="SAM" id="MobiDB-lite"/>
    </source>
</evidence>
<evidence type="ECO:0000313" key="2">
    <source>
        <dbReference type="EMBL" id="AJF96944.1"/>
    </source>
</evidence>
<protein>
    <submittedName>
        <fullName evidence="2">Uncharacterized protein</fullName>
    </submittedName>
</protein>
<dbReference type="KEGG" id="vg:23461861"/>
<dbReference type="Proteomes" id="UP000202511">
    <property type="component" value="Segment"/>
</dbReference>
<name>A0A0B5J0F1_9VIRU</name>
<reference evidence="2 3" key="1">
    <citation type="journal article" date="2015" name="Parasitol. Res.">
        <title>Viruses in close associations with free-living amoebae.</title>
        <authorList>
            <person name="Scheid P."/>
        </authorList>
    </citation>
    <scope>NUCLEOTIDE SEQUENCE [LARGE SCALE GENOMIC DNA]</scope>
    <source>
        <strain evidence="2">KlaHel</strain>
    </source>
</reference>
<dbReference type="RefSeq" id="YP_009119179.1">
    <property type="nucleotide sequence ID" value="NC_026440.1"/>
</dbReference>
<dbReference type="EMBL" id="KP136319">
    <property type="protein sequence ID" value="AJF96944.1"/>
    <property type="molecule type" value="Genomic_DNA"/>
</dbReference>
<accession>A0A0B5J0F1</accession>
<feature type="region of interest" description="Disordered" evidence="1">
    <location>
        <begin position="1"/>
        <end position="40"/>
    </location>
</feature>
<dbReference type="GeneID" id="23461861"/>
<feature type="compositionally biased region" description="Basic residues" evidence="1">
    <location>
        <begin position="1"/>
        <end position="21"/>
    </location>
</feature>
<evidence type="ECO:0000313" key="3">
    <source>
        <dbReference type="Proteomes" id="UP000202511"/>
    </source>
</evidence>
<organism evidence="2 3">
    <name type="scientific">Pandoravirus inopinatum</name>
    <dbReference type="NCBI Taxonomy" id="1605721"/>
    <lineage>
        <taxon>Viruses</taxon>
        <taxon>Pandoravirus</taxon>
    </lineage>
</organism>